<organism evidence="1 2">
    <name type="scientific">Vermiconidia calcicola</name>
    <dbReference type="NCBI Taxonomy" id="1690605"/>
    <lineage>
        <taxon>Eukaryota</taxon>
        <taxon>Fungi</taxon>
        <taxon>Dikarya</taxon>
        <taxon>Ascomycota</taxon>
        <taxon>Pezizomycotina</taxon>
        <taxon>Dothideomycetes</taxon>
        <taxon>Dothideomycetidae</taxon>
        <taxon>Mycosphaerellales</taxon>
        <taxon>Extremaceae</taxon>
        <taxon>Vermiconidia</taxon>
    </lineage>
</organism>
<protein>
    <submittedName>
        <fullName evidence="1">Uncharacterized protein</fullName>
    </submittedName>
</protein>
<gene>
    <name evidence="1" type="ORF">LTR37_005144</name>
</gene>
<comment type="caution">
    <text evidence="1">The sequence shown here is derived from an EMBL/GenBank/DDBJ whole genome shotgun (WGS) entry which is preliminary data.</text>
</comment>
<name>A0ACC3NK91_9PEZI</name>
<accession>A0ACC3NK91</accession>
<dbReference type="Proteomes" id="UP001281147">
    <property type="component" value="Unassembled WGS sequence"/>
</dbReference>
<evidence type="ECO:0000313" key="2">
    <source>
        <dbReference type="Proteomes" id="UP001281147"/>
    </source>
</evidence>
<sequence>MTYDQLLMPGLPSFPSDMSSTMASEHLNYGGATVFWLYIVAALYFSGLIMHTILTLPPVSASDQDRRARDVKIFSCLACISFGTLSVNMLNVLIQSFSSWTVERGIGGTINIGTIWSWSITSTLFQDFGEAIVANSARYLWAHTALLATLVVCLWIGYEGTVLVPSVSMGKGLRSSRRIATTGASTLGILLLKSNPPH</sequence>
<evidence type="ECO:0000313" key="1">
    <source>
        <dbReference type="EMBL" id="KAK3718331.1"/>
    </source>
</evidence>
<proteinExistence type="predicted"/>
<keyword evidence="2" id="KW-1185">Reference proteome</keyword>
<reference evidence="1" key="1">
    <citation type="submission" date="2023-07" db="EMBL/GenBank/DDBJ databases">
        <title>Black Yeasts Isolated from many extreme environments.</title>
        <authorList>
            <person name="Coleine C."/>
            <person name="Stajich J.E."/>
            <person name="Selbmann L."/>
        </authorList>
    </citation>
    <scope>NUCLEOTIDE SEQUENCE</scope>
    <source>
        <strain evidence="1">CCFEE 5714</strain>
    </source>
</reference>
<dbReference type="EMBL" id="JAUTXU010000032">
    <property type="protein sequence ID" value="KAK3718331.1"/>
    <property type="molecule type" value="Genomic_DNA"/>
</dbReference>